<name>A0A1X2H2P8_SYNRA</name>
<evidence type="ECO:0000313" key="4">
    <source>
        <dbReference type="Proteomes" id="UP000242180"/>
    </source>
</evidence>
<dbReference type="CDD" id="cd09917">
    <property type="entry name" value="F-box_SF"/>
    <property type="match status" value="1"/>
</dbReference>
<evidence type="ECO:0000259" key="2">
    <source>
        <dbReference type="PROSITE" id="PS50181"/>
    </source>
</evidence>
<dbReference type="InterPro" id="IPR036047">
    <property type="entry name" value="F-box-like_dom_sf"/>
</dbReference>
<feature type="region of interest" description="Disordered" evidence="1">
    <location>
        <begin position="203"/>
        <end position="237"/>
    </location>
</feature>
<comment type="caution">
    <text evidence="3">The sequence shown here is derived from an EMBL/GenBank/DDBJ whole genome shotgun (WGS) entry which is preliminary data.</text>
</comment>
<dbReference type="AlphaFoldDB" id="A0A1X2H2P8"/>
<protein>
    <recommendedName>
        <fullName evidence="2">F-box domain-containing protein</fullName>
    </recommendedName>
</protein>
<evidence type="ECO:0000313" key="3">
    <source>
        <dbReference type="EMBL" id="ORY91301.1"/>
    </source>
</evidence>
<dbReference type="PROSITE" id="PS50181">
    <property type="entry name" value="FBOX"/>
    <property type="match status" value="1"/>
</dbReference>
<feature type="compositionally biased region" description="Basic and acidic residues" evidence="1">
    <location>
        <begin position="203"/>
        <end position="221"/>
    </location>
</feature>
<dbReference type="InterPro" id="IPR001810">
    <property type="entry name" value="F-box_dom"/>
</dbReference>
<gene>
    <name evidence="3" type="ORF">BCR43DRAFT_538571</name>
</gene>
<evidence type="ECO:0000256" key="1">
    <source>
        <dbReference type="SAM" id="MobiDB-lite"/>
    </source>
</evidence>
<sequence length="237" mass="27684">MEPENNFERLPPELLMEILEYMSPVDLWELRRTNRVFGDFLSSGDHAVTELFGRVAGRFSFPPDPPPYTYHRIFALLTGMNCEICRRPAARRSLRVYWYHGVLSCRPCIDARTTALAELNEEQRAHVRRMDLPLQPRGRHGAAQIGGRLNEHVWTHHLRGYLPDATPAERSLRHRQLNRLDDAMLMNMVHNPTWAAIRERQDARYSRRRRVQADRRAEGQRPRGRRQQFPRASGASA</sequence>
<reference evidence="3 4" key="1">
    <citation type="submission" date="2016-07" db="EMBL/GenBank/DDBJ databases">
        <title>Pervasive Adenine N6-methylation of Active Genes in Fungi.</title>
        <authorList>
            <consortium name="DOE Joint Genome Institute"/>
            <person name="Mondo S.J."/>
            <person name="Dannebaum R.O."/>
            <person name="Kuo R.C."/>
            <person name="Labutti K."/>
            <person name="Haridas S."/>
            <person name="Kuo A."/>
            <person name="Salamov A."/>
            <person name="Ahrendt S.R."/>
            <person name="Lipzen A."/>
            <person name="Sullivan W."/>
            <person name="Andreopoulos W.B."/>
            <person name="Clum A."/>
            <person name="Lindquist E."/>
            <person name="Daum C."/>
            <person name="Ramamoorthy G.K."/>
            <person name="Gryganskyi A."/>
            <person name="Culley D."/>
            <person name="Magnuson J.K."/>
            <person name="James T.Y."/>
            <person name="O'Malley M.A."/>
            <person name="Stajich J.E."/>
            <person name="Spatafora J.W."/>
            <person name="Visel A."/>
            <person name="Grigoriev I.V."/>
        </authorList>
    </citation>
    <scope>NUCLEOTIDE SEQUENCE [LARGE SCALE GENOMIC DNA]</scope>
    <source>
        <strain evidence="3 4">NRRL 2496</strain>
    </source>
</reference>
<dbReference type="Proteomes" id="UP000242180">
    <property type="component" value="Unassembled WGS sequence"/>
</dbReference>
<proteinExistence type="predicted"/>
<dbReference type="InParanoid" id="A0A1X2H2P8"/>
<accession>A0A1X2H2P8</accession>
<dbReference type="OrthoDB" id="2322499at2759"/>
<keyword evidence="4" id="KW-1185">Reference proteome</keyword>
<organism evidence="3 4">
    <name type="scientific">Syncephalastrum racemosum</name>
    <name type="common">Filamentous fungus</name>
    <dbReference type="NCBI Taxonomy" id="13706"/>
    <lineage>
        <taxon>Eukaryota</taxon>
        <taxon>Fungi</taxon>
        <taxon>Fungi incertae sedis</taxon>
        <taxon>Mucoromycota</taxon>
        <taxon>Mucoromycotina</taxon>
        <taxon>Mucoromycetes</taxon>
        <taxon>Mucorales</taxon>
        <taxon>Syncephalastraceae</taxon>
        <taxon>Syncephalastrum</taxon>
    </lineage>
</organism>
<dbReference type="SUPFAM" id="SSF81383">
    <property type="entry name" value="F-box domain"/>
    <property type="match status" value="1"/>
</dbReference>
<dbReference type="Pfam" id="PF00646">
    <property type="entry name" value="F-box"/>
    <property type="match status" value="1"/>
</dbReference>
<feature type="domain" description="F-box" evidence="2">
    <location>
        <begin position="4"/>
        <end position="55"/>
    </location>
</feature>
<dbReference type="EMBL" id="MCGN01000011">
    <property type="protein sequence ID" value="ORY91301.1"/>
    <property type="molecule type" value="Genomic_DNA"/>
</dbReference>